<feature type="domain" description="Helicase ATP-binding" evidence="1">
    <location>
        <begin position="40"/>
        <end position="237"/>
    </location>
</feature>
<dbReference type="InterPro" id="IPR027417">
    <property type="entry name" value="P-loop_NTPase"/>
</dbReference>
<evidence type="ECO:0000259" key="1">
    <source>
        <dbReference type="PROSITE" id="PS51192"/>
    </source>
</evidence>
<dbReference type="InterPro" id="IPR011545">
    <property type="entry name" value="DEAD/DEAH_box_helicase_dom"/>
</dbReference>
<name>B9LX92_HALLT</name>
<dbReference type="InterPro" id="IPR017575">
    <property type="entry name" value="CRISPR-assoc_helicase_Cas3"/>
</dbReference>
<dbReference type="InterPro" id="IPR052511">
    <property type="entry name" value="ATP-dep_Helicase"/>
</dbReference>
<dbReference type="eggNOG" id="arCOG03483">
    <property type="taxonomic scope" value="Archaea"/>
</dbReference>
<dbReference type="Pfam" id="PF00270">
    <property type="entry name" value="DEAD"/>
    <property type="match status" value="1"/>
</dbReference>
<accession>B9LX92</accession>
<dbReference type="SMART" id="SM00487">
    <property type="entry name" value="DEXDc"/>
    <property type="match status" value="1"/>
</dbReference>
<dbReference type="SUPFAM" id="SSF52540">
    <property type="entry name" value="P-loop containing nucleoside triphosphate hydrolases"/>
    <property type="match status" value="1"/>
</dbReference>
<dbReference type="EMBL" id="CP001367">
    <property type="protein sequence ID" value="ACM59083.1"/>
    <property type="molecule type" value="Genomic_DNA"/>
</dbReference>
<proteinExistence type="predicted"/>
<geneLocation type="plasmid" evidence="2 3">
    <name>pHLAC01</name>
</geneLocation>
<gene>
    <name evidence="2" type="ordered locus">Hlac_3576</name>
</gene>
<keyword evidence="3" id="KW-1185">Reference proteome</keyword>
<dbReference type="NCBIfam" id="TIGR03158">
    <property type="entry name" value="cas3_cyano"/>
    <property type="match status" value="1"/>
</dbReference>
<dbReference type="GeneID" id="31400972"/>
<dbReference type="GO" id="GO:0003677">
    <property type="term" value="F:DNA binding"/>
    <property type="evidence" value="ECO:0007669"/>
    <property type="project" value="TreeGrafter"/>
</dbReference>
<dbReference type="InterPro" id="IPR014001">
    <property type="entry name" value="Helicase_ATP-bd"/>
</dbReference>
<dbReference type="KEGG" id="hla:Hlac_3576"/>
<dbReference type="AlphaFoldDB" id="B9LX92"/>
<dbReference type="HOGENOM" id="CLU_397741_0_0_2"/>
<dbReference type="PANTHER" id="PTHR47962:SF5">
    <property type="entry name" value="ATP-DEPENDENT HELICASE LHR-RELATED"/>
    <property type="match status" value="1"/>
</dbReference>
<dbReference type="Proteomes" id="UP000000740">
    <property type="component" value="Plasmid pHLAC01"/>
</dbReference>
<dbReference type="PROSITE" id="PS51192">
    <property type="entry name" value="HELICASE_ATP_BIND_1"/>
    <property type="match status" value="1"/>
</dbReference>
<reference evidence="2 3" key="1">
    <citation type="journal article" date="2016" name="Stand. Genomic Sci.">
        <title>Complete genome sequence of the Antarctic Halorubrum lacusprofundi type strain ACAM 34.</title>
        <authorList>
            <person name="Anderson I.J."/>
            <person name="DasSarma P."/>
            <person name="Lucas S."/>
            <person name="Copeland A."/>
            <person name="Lapidus A."/>
            <person name="Del Rio T.G."/>
            <person name="Tice H."/>
            <person name="Dalin E."/>
            <person name="Bruce D.C."/>
            <person name="Goodwin L."/>
            <person name="Pitluck S."/>
            <person name="Sims D."/>
            <person name="Brettin T.S."/>
            <person name="Detter J.C."/>
            <person name="Han C.S."/>
            <person name="Larimer F."/>
            <person name="Hauser L."/>
            <person name="Land M."/>
            <person name="Ivanova N."/>
            <person name="Richardson P."/>
            <person name="Cavicchioli R."/>
            <person name="DasSarma S."/>
            <person name="Woese C.R."/>
            <person name="Kyrpides N.C."/>
        </authorList>
    </citation>
    <scope>NUCLEOTIDE SEQUENCE [LARGE SCALE GENOMIC DNA]</scope>
    <source>
        <strain evidence="3">ATCC 49239 / DSM 5036 / JCM 8891 / ACAM 34</strain>
    </source>
</reference>
<evidence type="ECO:0000313" key="2">
    <source>
        <dbReference type="EMBL" id="ACM59083.1"/>
    </source>
</evidence>
<keyword evidence="2" id="KW-0614">Plasmid</keyword>
<dbReference type="Gene3D" id="3.40.50.300">
    <property type="entry name" value="P-loop containing nucleotide triphosphate hydrolases"/>
    <property type="match status" value="1"/>
</dbReference>
<dbReference type="RefSeq" id="WP_012660275.1">
    <property type="nucleotide sequence ID" value="NC_012030.1"/>
</dbReference>
<sequence length="717" mass="81145">MSEHDPVSFQLAGLGLRMYPGEYPVDEVIPHKHQWALHDALTDRLPGLFVDDAPTGAGKTLAWLAPVVSEGLQTVAVYPTNALIEDQVRNIDEKLEDVEGGNNVRLLAVTSETLQNEHAEQFPSANTNGERLRDLLKVAFDSRETVILLTNPDIFVLLRREIYRERIDAISRFEVAVVDEFHRATRKERNTMLFLLDEMYETNEAICRLNHLVFLSATPEKELERQFEEAMGVPYYRVSEVNWRETPLPEVPDTEESVIAFAPNELPSNYRAVLPPVDLTITPAPTFEAATAILDSEDVLHDRLRDGRTVMMLDGVHEVDQVYNSLAQSDLNGAVRIDGFHRENVREKLDTFETLVSNSAVEVGVDFDTEQIIFSGHDAASFFQRLGRLRTRPNRSAAYAYVPPYLLDALNSMANKYTGQWIDRATFEEYVSSGYIDASTPGSFDWRYSAVEAYDHVEKRAKSAPSDDQPAIRETGWKRIERHFFHNHEKELTEADLKRLYGVAGTPLLDSLQTYRGDSIQTVVYNNQSQTLQTYSIPHLLRHGDVSFHSKDEFLSILPEQLHNQVSRLEPYSSGYCLYQGGYEDETDTTDEEQLTGRLVTYKATGELYSLLSDVSRDIRTPKVCTGLEIETEPSVSGLDLLKGGLSDTEVLCYPLEGHVSQIQNQYSLGPFGFIYPLYYTEGDAAVAFSHDALYLHCRVQDRIEAESNTIDEVLDF</sequence>
<dbReference type="GO" id="GO:0016887">
    <property type="term" value="F:ATP hydrolysis activity"/>
    <property type="evidence" value="ECO:0007669"/>
    <property type="project" value="TreeGrafter"/>
</dbReference>
<protein>
    <submittedName>
        <fullName evidence="2">CRISPR-associated helicase, Cyano-type</fullName>
    </submittedName>
</protein>
<evidence type="ECO:0000313" key="3">
    <source>
        <dbReference type="Proteomes" id="UP000000740"/>
    </source>
</evidence>
<dbReference type="PANTHER" id="PTHR47962">
    <property type="entry name" value="ATP-DEPENDENT HELICASE LHR-RELATED-RELATED"/>
    <property type="match status" value="1"/>
</dbReference>
<dbReference type="GO" id="GO:0005524">
    <property type="term" value="F:ATP binding"/>
    <property type="evidence" value="ECO:0007669"/>
    <property type="project" value="InterPro"/>
</dbReference>
<dbReference type="GO" id="GO:0140097">
    <property type="term" value="F:catalytic activity, acting on DNA"/>
    <property type="evidence" value="ECO:0007669"/>
    <property type="project" value="UniProtKB-ARBA"/>
</dbReference>
<dbReference type="GO" id="GO:0120545">
    <property type="term" value="F:nucleic acid conformation isomerase activity"/>
    <property type="evidence" value="ECO:0007669"/>
    <property type="project" value="UniProtKB-ARBA"/>
</dbReference>
<organism evidence="2 3">
    <name type="scientific">Halorubrum lacusprofundi (strain ATCC 49239 / DSM 5036 / JCM 8891 / ACAM 34)</name>
    <dbReference type="NCBI Taxonomy" id="416348"/>
    <lineage>
        <taxon>Archaea</taxon>
        <taxon>Methanobacteriati</taxon>
        <taxon>Methanobacteriota</taxon>
        <taxon>Stenosarchaea group</taxon>
        <taxon>Halobacteria</taxon>
        <taxon>Halobacteriales</taxon>
        <taxon>Haloferacaceae</taxon>
        <taxon>Halorubrum</taxon>
    </lineage>
</organism>